<reference evidence="3 4" key="1">
    <citation type="journal article" date="2014" name="PLoS Genet.">
        <title>Phylogenetically driven sequencing of extremely halophilic archaea reveals strategies for static and dynamic osmo-response.</title>
        <authorList>
            <person name="Becker E.A."/>
            <person name="Seitzer P.M."/>
            <person name="Tritt A."/>
            <person name="Larsen D."/>
            <person name="Krusor M."/>
            <person name="Yao A.I."/>
            <person name="Wu D."/>
            <person name="Madern D."/>
            <person name="Eisen J.A."/>
            <person name="Darling A.E."/>
            <person name="Facciotti M.T."/>
        </authorList>
    </citation>
    <scope>NUCLEOTIDE SEQUENCE [LARGE SCALE GENOMIC DNA]</scope>
    <source>
        <strain evidence="3 4">DSM 5350</strain>
    </source>
</reference>
<dbReference type="Pfam" id="PF12802">
    <property type="entry name" value="MarR_2"/>
    <property type="match status" value="1"/>
</dbReference>
<dbReference type="Proteomes" id="UP000011669">
    <property type="component" value="Unassembled WGS sequence"/>
</dbReference>
<dbReference type="AlphaFoldDB" id="M0MM69"/>
<dbReference type="InterPro" id="IPR036388">
    <property type="entry name" value="WH-like_DNA-bd_sf"/>
</dbReference>
<evidence type="ECO:0000313" key="3">
    <source>
        <dbReference type="EMBL" id="EMA46771.1"/>
    </source>
</evidence>
<evidence type="ECO:0000313" key="4">
    <source>
        <dbReference type="Proteomes" id="UP000011669"/>
    </source>
</evidence>
<dbReference type="InterPro" id="IPR000835">
    <property type="entry name" value="HTH_MarR-typ"/>
</dbReference>
<dbReference type="SUPFAM" id="SSF46785">
    <property type="entry name" value="Winged helix' DNA-binding domain"/>
    <property type="match status" value="2"/>
</dbReference>
<dbReference type="Pfam" id="PF24266">
    <property type="entry name" value="HTH_HVO_0163_N"/>
    <property type="match status" value="1"/>
</dbReference>
<keyword evidence="4" id="KW-1185">Reference proteome</keyword>
<evidence type="ECO:0000259" key="2">
    <source>
        <dbReference type="Pfam" id="PF24266"/>
    </source>
</evidence>
<dbReference type="InParanoid" id="M0MM69"/>
<dbReference type="PANTHER" id="PTHR36216">
    <property type="entry name" value="TRANSCRIPTIONAL REGULATOR, TRMB"/>
    <property type="match status" value="1"/>
</dbReference>
<accession>M0MM69</accession>
<dbReference type="PANTHER" id="PTHR36216:SF1">
    <property type="entry name" value="HTH ARSR-TYPE DOMAIN-CONTAINING PROTEIN"/>
    <property type="match status" value="1"/>
</dbReference>
<dbReference type="PATRIC" id="fig|1227455.4.peg.784"/>
<feature type="domain" description="HTH marR-type" evidence="1">
    <location>
        <begin position="144"/>
        <end position="184"/>
    </location>
</feature>
<dbReference type="EMBL" id="AOMD01000012">
    <property type="protein sequence ID" value="EMA46771.1"/>
    <property type="molecule type" value="Genomic_DNA"/>
</dbReference>
<dbReference type="CDD" id="cd00090">
    <property type="entry name" value="HTH_ARSR"/>
    <property type="match status" value="1"/>
</dbReference>
<dbReference type="InterPro" id="IPR036390">
    <property type="entry name" value="WH_DNA-bd_sf"/>
</dbReference>
<dbReference type="InterPro" id="IPR056504">
    <property type="entry name" value="HTH_HVO_0163_N"/>
</dbReference>
<feature type="domain" description="HVO-0163 N-terminal HTH" evidence="2">
    <location>
        <begin position="61"/>
        <end position="131"/>
    </location>
</feature>
<evidence type="ECO:0000259" key="1">
    <source>
        <dbReference type="Pfam" id="PF12802"/>
    </source>
</evidence>
<proteinExistence type="predicted"/>
<comment type="caution">
    <text evidence="3">The sequence shown here is derived from an EMBL/GenBank/DDBJ whole genome shotgun (WGS) entry which is preliminary data.</text>
</comment>
<protein>
    <submittedName>
        <fullName evidence="3">Transcription regulator</fullName>
    </submittedName>
</protein>
<gene>
    <name evidence="3" type="ORF">C449_03856</name>
</gene>
<dbReference type="STRING" id="1227455.C449_03856"/>
<dbReference type="Gene3D" id="1.10.10.10">
    <property type="entry name" value="Winged helix-like DNA-binding domain superfamily/Winged helix DNA-binding domain"/>
    <property type="match status" value="2"/>
</dbReference>
<dbReference type="InterPro" id="IPR011991">
    <property type="entry name" value="ArsR-like_HTH"/>
</dbReference>
<name>M0MM69_9EURY</name>
<sequence length="225" mass="25085">MSFRSVETAVRTVEEVLRKFLQETTMAEREVDEQKRSTLRQFAALGAVGPFTHLATDDNDNDARNGIAGYLATTPGAHFSKLRDDLDLGTGETQHHLRRLQNDGAIESRRDGDYRRYFPANEFEEFEQVALGYLRRETPRGMVRALLTDPDATASGLASEIGVSRPTVSKHAADLERAGLLSRADGYALVRPELLLTLLVRYADSFDAATVRFAGEADKLIRLDR</sequence>
<organism evidence="3 4">
    <name type="scientific">Halococcus saccharolyticus DSM 5350</name>
    <dbReference type="NCBI Taxonomy" id="1227455"/>
    <lineage>
        <taxon>Archaea</taxon>
        <taxon>Methanobacteriati</taxon>
        <taxon>Methanobacteriota</taxon>
        <taxon>Stenosarchaea group</taxon>
        <taxon>Halobacteria</taxon>
        <taxon>Halobacteriales</taxon>
        <taxon>Halococcaceae</taxon>
        <taxon>Halococcus</taxon>
    </lineage>
</organism>
<dbReference type="GO" id="GO:0003700">
    <property type="term" value="F:DNA-binding transcription factor activity"/>
    <property type="evidence" value="ECO:0007669"/>
    <property type="project" value="InterPro"/>
</dbReference>